<reference evidence="8" key="2">
    <citation type="journal article" date="2023" name="Commun. Biol.">
        <title>Intrasexual cuticular hydrocarbon dimorphism in a wasp sheds light on hydrocarbon biosynthesis genes in Hymenoptera.</title>
        <authorList>
            <person name="Moris V.C."/>
            <person name="Podsiadlowski L."/>
            <person name="Martin S."/>
            <person name="Oeyen J.P."/>
            <person name="Donath A."/>
            <person name="Petersen M."/>
            <person name="Wilbrandt J."/>
            <person name="Misof B."/>
            <person name="Liedtke D."/>
            <person name="Thamm M."/>
            <person name="Scheiner R."/>
            <person name="Schmitt T."/>
            <person name="Niehuis O."/>
        </authorList>
    </citation>
    <scope>NUCLEOTIDE SEQUENCE</scope>
    <source>
        <strain evidence="8">GBR_01_08_01A</strain>
    </source>
</reference>
<feature type="domain" description="HAT C-terminal dimerisation" evidence="7">
    <location>
        <begin position="372"/>
        <end position="448"/>
    </location>
</feature>
<gene>
    <name evidence="8" type="ORF">KPH14_000884</name>
</gene>
<sequence>MKCGSTTSLMRHVRNKHPDAMQPEHSVDSVSFGSSTEYCSKPMLDTNSHRAQALQRVIAEIMIIDLQPYDIVNDQGFKNFVTIAEPLYKIPCRTTFSRDIIPKMYKKEAEKIKKAIRNDLGYLVIKDAIKNTGAFDCLCRKYHEIVSFFNRSTLMRSKILKVSETHCAEETPLQVIQDVNTRWNSQYDMMKRLMEIRIPLSIVLSEPGMPDNITSREWDALDNYIKVLEVLAEKQPTLCRYLPIIIGLHQSIDANLNDYRHGTLNDFATNLKSSLTTRFQFAYTCEPILFAMLLDPRVKNRLLDDVQQQHVFDILQMRITKEKETLPENAPTTSRNIAAASSSRLSQCLYNISAEEENNDATSNGRTESMLYLNDMFVKSDTKIINWWKTQPGRFPALAMLAKSLLGIPATQVPSERLFSTAGNIVSANRTKLLTDHVEEICFLHENIKIK</sequence>
<dbReference type="Pfam" id="PF05699">
    <property type="entry name" value="Dimer_Tnp_hAT"/>
    <property type="match status" value="1"/>
</dbReference>
<dbReference type="InterPro" id="IPR008906">
    <property type="entry name" value="HATC_C_dom"/>
</dbReference>
<dbReference type="EMBL" id="JAIFRP010000106">
    <property type="protein sequence ID" value="KAK2579106.1"/>
    <property type="molecule type" value="Genomic_DNA"/>
</dbReference>
<keyword evidence="3" id="KW-0863">Zinc-finger</keyword>
<evidence type="ECO:0000259" key="7">
    <source>
        <dbReference type="Pfam" id="PF05699"/>
    </source>
</evidence>
<dbReference type="AlphaFoldDB" id="A0AAD9VLF2"/>
<accession>A0AAD9VLF2</accession>
<organism evidence="8 9">
    <name type="scientific">Odynerus spinipes</name>
    <dbReference type="NCBI Taxonomy" id="1348599"/>
    <lineage>
        <taxon>Eukaryota</taxon>
        <taxon>Metazoa</taxon>
        <taxon>Ecdysozoa</taxon>
        <taxon>Arthropoda</taxon>
        <taxon>Hexapoda</taxon>
        <taxon>Insecta</taxon>
        <taxon>Pterygota</taxon>
        <taxon>Neoptera</taxon>
        <taxon>Endopterygota</taxon>
        <taxon>Hymenoptera</taxon>
        <taxon>Apocrita</taxon>
        <taxon>Aculeata</taxon>
        <taxon>Vespoidea</taxon>
        <taxon>Vespidae</taxon>
        <taxon>Eumeninae</taxon>
        <taxon>Odynerus</taxon>
    </lineage>
</organism>
<evidence type="ECO:0000313" key="8">
    <source>
        <dbReference type="EMBL" id="KAK2579106.1"/>
    </source>
</evidence>
<evidence type="ECO:0000256" key="3">
    <source>
        <dbReference type="ARBA" id="ARBA00022771"/>
    </source>
</evidence>
<comment type="subcellular location">
    <subcellularLocation>
        <location evidence="1">Nucleus</location>
    </subcellularLocation>
</comment>
<reference evidence="8" key="1">
    <citation type="submission" date="2021-08" db="EMBL/GenBank/DDBJ databases">
        <authorList>
            <person name="Misof B."/>
            <person name="Oliver O."/>
            <person name="Podsiadlowski L."/>
            <person name="Donath A."/>
            <person name="Peters R."/>
            <person name="Mayer C."/>
            <person name="Rust J."/>
            <person name="Gunkel S."/>
            <person name="Lesny P."/>
            <person name="Martin S."/>
            <person name="Oeyen J.P."/>
            <person name="Petersen M."/>
            <person name="Panagiotis P."/>
            <person name="Wilbrandt J."/>
            <person name="Tanja T."/>
        </authorList>
    </citation>
    <scope>NUCLEOTIDE SEQUENCE</scope>
    <source>
        <strain evidence="8">GBR_01_08_01A</strain>
        <tissue evidence="8">Thorax + abdomen</tissue>
    </source>
</reference>
<protein>
    <recommendedName>
        <fullName evidence="7">HAT C-terminal dimerisation domain-containing protein</fullName>
    </recommendedName>
</protein>
<evidence type="ECO:0000256" key="2">
    <source>
        <dbReference type="ARBA" id="ARBA00022723"/>
    </source>
</evidence>
<dbReference type="InterPro" id="IPR012337">
    <property type="entry name" value="RNaseH-like_sf"/>
</dbReference>
<dbReference type="SUPFAM" id="SSF53098">
    <property type="entry name" value="Ribonuclease H-like"/>
    <property type="match status" value="1"/>
</dbReference>
<dbReference type="Proteomes" id="UP001258017">
    <property type="component" value="Unassembled WGS sequence"/>
</dbReference>
<keyword evidence="5" id="KW-0539">Nucleus</keyword>
<keyword evidence="9" id="KW-1185">Reference proteome</keyword>
<keyword evidence="4" id="KW-0862">Zinc</keyword>
<dbReference type="PANTHER" id="PTHR46481">
    <property type="entry name" value="ZINC FINGER BED DOMAIN-CONTAINING PROTEIN 4"/>
    <property type="match status" value="1"/>
</dbReference>
<evidence type="ECO:0000313" key="9">
    <source>
        <dbReference type="Proteomes" id="UP001258017"/>
    </source>
</evidence>
<dbReference type="SUPFAM" id="SSF140996">
    <property type="entry name" value="Hermes dimerisation domain"/>
    <property type="match status" value="1"/>
</dbReference>
<proteinExistence type="predicted"/>
<evidence type="ECO:0000256" key="6">
    <source>
        <dbReference type="SAM" id="MobiDB-lite"/>
    </source>
</evidence>
<dbReference type="GO" id="GO:0046983">
    <property type="term" value="F:protein dimerization activity"/>
    <property type="evidence" value="ECO:0007669"/>
    <property type="project" value="InterPro"/>
</dbReference>
<dbReference type="InterPro" id="IPR052035">
    <property type="entry name" value="ZnF_BED_domain_contain"/>
</dbReference>
<keyword evidence="2" id="KW-0479">Metal-binding</keyword>
<comment type="caution">
    <text evidence="8">The sequence shown here is derived from an EMBL/GenBank/DDBJ whole genome shotgun (WGS) entry which is preliminary data.</text>
</comment>
<dbReference type="GO" id="GO:0005634">
    <property type="term" value="C:nucleus"/>
    <property type="evidence" value="ECO:0007669"/>
    <property type="project" value="UniProtKB-SubCell"/>
</dbReference>
<dbReference type="PANTHER" id="PTHR46481:SF10">
    <property type="entry name" value="ZINC FINGER BED DOMAIN-CONTAINING PROTEIN 39"/>
    <property type="match status" value="1"/>
</dbReference>
<dbReference type="GO" id="GO:0008270">
    <property type="term" value="F:zinc ion binding"/>
    <property type="evidence" value="ECO:0007669"/>
    <property type="project" value="UniProtKB-KW"/>
</dbReference>
<evidence type="ECO:0000256" key="5">
    <source>
        <dbReference type="ARBA" id="ARBA00023242"/>
    </source>
</evidence>
<feature type="region of interest" description="Disordered" evidence="6">
    <location>
        <begin position="1"/>
        <end position="29"/>
    </location>
</feature>
<name>A0AAD9VLF2_9HYME</name>
<evidence type="ECO:0000256" key="4">
    <source>
        <dbReference type="ARBA" id="ARBA00022833"/>
    </source>
</evidence>
<evidence type="ECO:0000256" key="1">
    <source>
        <dbReference type="ARBA" id="ARBA00004123"/>
    </source>
</evidence>